<feature type="compositionally biased region" description="Pro residues" evidence="3">
    <location>
        <begin position="31"/>
        <end position="45"/>
    </location>
</feature>
<feature type="compositionally biased region" description="Polar residues" evidence="3">
    <location>
        <begin position="175"/>
        <end position="186"/>
    </location>
</feature>
<evidence type="ECO:0000313" key="6">
    <source>
        <dbReference type="Proteomes" id="UP000076632"/>
    </source>
</evidence>
<keyword evidence="2" id="KW-0106">Calcium</keyword>
<dbReference type="SMART" id="SM00054">
    <property type="entry name" value="EFh"/>
    <property type="match status" value="2"/>
</dbReference>
<feature type="compositionally biased region" description="Polar residues" evidence="3">
    <location>
        <begin position="195"/>
        <end position="215"/>
    </location>
</feature>
<protein>
    <recommendedName>
        <fullName evidence="4">EF-hand domain-containing protein</fullName>
    </recommendedName>
</protein>
<dbReference type="InterPro" id="IPR011992">
    <property type="entry name" value="EF-hand-dom_pair"/>
</dbReference>
<dbReference type="InterPro" id="IPR002048">
    <property type="entry name" value="EF_hand_dom"/>
</dbReference>
<dbReference type="FunFam" id="1.10.238.10:FF:000003">
    <property type="entry name" value="Calmodulin A"/>
    <property type="match status" value="1"/>
</dbReference>
<dbReference type="RefSeq" id="XP_018190626.1">
    <property type="nucleotide sequence ID" value="XM_018331785.1"/>
</dbReference>
<dbReference type="PROSITE" id="PS50222">
    <property type="entry name" value="EF_HAND_2"/>
    <property type="match status" value="2"/>
</dbReference>
<feature type="compositionally biased region" description="Polar residues" evidence="3">
    <location>
        <begin position="267"/>
        <end position="294"/>
    </location>
</feature>
<dbReference type="Proteomes" id="UP000076632">
    <property type="component" value="Unassembled WGS sequence"/>
</dbReference>
<dbReference type="Pfam" id="PF13405">
    <property type="entry name" value="EF-hand_6"/>
    <property type="match status" value="1"/>
</dbReference>
<dbReference type="OrthoDB" id="429467at2759"/>
<dbReference type="InterPro" id="IPR050403">
    <property type="entry name" value="Myosin_RLC"/>
</dbReference>
<feature type="compositionally biased region" description="Pro residues" evidence="3">
    <location>
        <begin position="141"/>
        <end position="152"/>
    </location>
</feature>
<dbReference type="InterPro" id="IPR018247">
    <property type="entry name" value="EF_Hand_1_Ca_BS"/>
</dbReference>
<evidence type="ECO:0000259" key="4">
    <source>
        <dbReference type="PROSITE" id="PS50222"/>
    </source>
</evidence>
<dbReference type="Gene3D" id="1.10.238.10">
    <property type="entry name" value="EF-hand"/>
    <property type="match status" value="1"/>
</dbReference>
<feature type="compositionally biased region" description="Pro residues" evidence="3">
    <location>
        <begin position="88"/>
        <end position="104"/>
    </location>
</feature>
<dbReference type="GeneID" id="28896922"/>
<feature type="compositionally biased region" description="Basic and acidic residues" evidence="3">
    <location>
        <begin position="217"/>
        <end position="227"/>
    </location>
</feature>
<keyword evidence="6" id="KW-1185">Reference proteome</keyword>
<accession>A0A165ILL6</accession>
<evidence type="ECO:0000313" key="5">
    <source>
        <dbReference type="EMBL" id="KZF25071.1"/>
    </source>
</evidence>
<keyword evidence="1" id="KW-0677">Repeat</keyword>
<dbReference type="GO" id="GO:0005509">
    <property type="term" value="F:calcium ion binding"/>
    <property type="evidence" value="ECO:0007669"/>
    <property type="project" value="InterPro"/>
</dbReference>
<dbReference type="CDD" id="cd00051">
    <property type="entry name" value="EFh"/>
    <property type="match status" value="1"/>
</dbReference>
<feature type="domain" description="EF-hand" evidence="4">
    <location>
        <begin position="366"/>
        <end position="401"/>
    </location>
</feature>
<feature type="compositionally biased region" description="Low complexity" evidence="3">
    <location>
        <begin position="46"/>
        <end position="68"/>
    </location>
</feature>
<dbReference type="InParanoid" id="A0A165ILL6"/>
<dbReference type="Pfam" id="PF13202">
    <property type="entry name" value="EF-hand_5"/>
    <property type="match status" value="1"/>
</dbReference>
<proteinExistence type="predicted"/>
<dbReference type="AlphaFoldDB" id="A0A165ILL6"/>
<dbReference type="STRING" id="1328760.A0A165ILL6"/>
<dbReference type="PANTHER" id="PTHR23049">
    <property type="entry name" value="MYOSIN REGULATORY LIGHT CHAIN 2"/>
    <property type="match status" value="1"/>
</dbReference>
<dbReference type="PROSITE" id="PS00018">
    <property type="entry name" value="EF_HAND_1"/>
    <property type="match status" value="2"/>
</dbReference>
<evidence type="ECO:0000256" key="2">
    <source>
        <dbReference type="ARBA" id="ARBA00022837"/>
    </source>
</evidence>
<sequence length="470" mass="49334">MSNATPYRPSPLSYGSQHRTSPFRRANSPASPSPLRPSTLPPSSPTKPTVASSPPKPSTPSHSPTKMSAVEFGGSSNRNSWTAGLGTPPMPMSPPKQPSPPSPLSSPSKPSSPDKSSSAQSLELPPAFGTRRNSETLAPRAPSPAPPSPTPSRPGSSASMGLGLDRENTLGHARTISQERSSNSPFIAQDRRNSTHSLFATTGATQDRLASSPFVSQDREREHERRGSNSATPAAAAALAAATAPAAAPTPFASSPFRLTSSSSSSIKPQNQPPVRTQKGNTSAPTSSLGNANPAQAREMREAFQLLDRDGDGQVTRDDVIDMLTNLGQTCTPADLAPFFPPNSNSTTLNLPSFLNTLTSLLSPLSDPLELENAFAAFDDDDSGQIDAAELRDALLHTSLEAGESPLSEREVDQVLASFAARRAFAKASSTTTTKRGPAANRAQVFKYLDFMNTVRGSAPNMEGDAEVVA</sequence>
<dbReference type="EMBL" id="KV407455">
    <property type="protein sequence ID" value="KZF25071.1"/>
    <property type="molecule type" value="Genomic_DNA"/>
</dbReference>
<feature type="compositionally biased region" description="Low complexity" evidence="3">
    <location>
        <begin position="230"/>
        <end position="266"/>
    </location>
</feature>
<evidence type="ECO:0000256" key="3">
    <source>
        <dbReference type="SAM" id="MobiDB-lite"/>
    </source>
</evidence>
<organism evidence="5 6">
    <name type="scientific">Xylona heveae (strain CBS 132557 / TC161)</name>
    <dbReference type="NCBI Taxonomy" id="1328760"/>
    <lineage>
        <taxon>Eukaryota</taxon>
        <taxon>Fungi</taxon>
        <taxon>Dikarya</taxon>
        <taxon>Ascomycota</taxon>
        <taxon>Pezizomycotina</taxon>
        <taxon>Xylonomycetes</taxon>
        <taxon>Xylonales</taxon>
        <taxon>Xylonaceae</taxon>
        <taxon>Xylona</taxon>
    </lineage>
</organism>
<name>A0A165ILL6_XYLHT</name>
<reference evidence="5 6" key="1">
    <citation type="journal article" date="2016" name="Fungal Biol.">
        <title>The genome of Xylona heveae provides a window into fungal endophytism.</title>
        <authorList>
            <person name="Gazis R."/>
            <person name="Kuo A."/>
            <person name="Riley R."/>
            <person name="LaButti K."/>
            <person name="Lipzen A."/>
            <person name="Lin J."/>
            <person name="Amirebrahimi M."/>
            <person name="Hesse C.N."/>
            <person name="Spatafora J.W."/>
            <person name="Henrissat B."/>
            <person name="Hainaut M."/>
            <person name="Grigoriev I.V."/>
            <person name="Hibbett D.S."/>
        </authorList>
    </citation>
    <scope>NUCLEOTIDE SEQUENCE [LARGE SCALE GENOMIC DNA]</scope>
    <source>
        <strain evidence="5 6">TC161</strain>
    </source>
</reference>
<evidence type="ECO:0000256" key="1">
    <source>
        <dbReference type="ARBA" id="ARBA00022737"/>
    </source>
</evidence>
<gene>
    <name evidence="5" type="ORF">L228DRAFT_243855</name>
</gene>
<feature type="region of interest" description="Disordered" evidence="3">
    <location>
        <begin position="1"/>
        <end position="295"/>
    </location>
</feature>
<feature type="compositionally biased region" description="Low complexity" evidence="3">
    <location>
        <begin position="105"/>
        <end position="122"/>
    </location>
</feature>
<dbReference type="SUPFAM" id="SSF47473">
    <property type="entry name" value="EF-hand"/>
    <property type="match status" value="1"/>
</dbReference>
<feature type="domain" description="EF-hand" evidence="4">
    <location>
        <begin position="295"/>
        <end position="330"/>
    </location>
</feature>